<reference evidence="1 2" key="1">
    <citation type="submission" date="2016-03" db="EMBL/GenBank/DDBJ databases">
        <title>Whole genome sequencing of Grifola frondosa 9006-11.</title>
        <authorList>
            <person name="Min B."/>
            <person name="Park H."/>
            <person name="Kim J.-G."/>
            <person name="Cho H."/>
            <person name="Oh Y.-L."/>
            <person name="Kong W.-S."/>
            <person name="Choi I.-G."/>
        </authorList>
    </citation>
    <scope>NUCLEOTIDE SEQUENCE [LARGE SCALE GENOMIC DNA]</scope>
    <source>
        <strain evidence="1 2">9006-11</strain>
    </source>
</reference>
<sequence length="283" mass="31394">MDPLYAPISRSPPRSLQSALQIDHPGECTPTIRLMLPAACVGLRALLPITASHIHISCVSVLTVLMSADQREDLRLLRTYGLDDVGEGVDPYAIRGVEHLSSDLQRLIETFVHRNRPDTNTFGISYVPQDATWGCGTHIDILCIDNDPVSMFVVGRVAAPIESVGSGPDAIQPYVNLQLLRHRDLVAARILQGQHSNPQFVSTQHTMFIHRWRTDPADGRMTDLSGRHTGPHALGTLRRRGLVVGDIILVEVELVRVRVNCLTWLTWTTIFHLGPVFFIDLAV</sequence>
<dbReference type="EMBL" id="LUGG01000002">
    <property type="protein sequence ID" value="OBZ77360.1"/>
    <property type="molecule type" value="Genomic_DNA"/>
</dbReference>
<gene>
    <name evidence="1" type="ORF">A0H81_02089</name>
</gene>
<dbReference type="Proteomes" id="UP000092993">
    <property type="component" value="Unassembled WGS sequence"/>
</dbReference>
<evidence type="ECO:0000313" key="2">
    <source>
        <dbReference type="Proteomes" id="UP000092993"/>
    </source>
</evidence>
<accession>A0A1C7MKI7</accession>
<dbReference type="AlphaFoldDB" id="A0A1C7MKI7"/>
<organism evidence="1 2">
    <name type="scientific">Grifola frondosa</name>
    <name type="common">Maitake</name>
    <name type="synonym">Polyporus frondosus</name>
    <dbReference type="NCBI Taxonomy" id="5627"/>
    <lineage>
        <taxon>Eukaryota</taxon>
        <taxon>Fungi</taxon>
        <taxon>Dikarya</taxon>
        <taxon>Basidiomycota</taxon>
        <taxon>Agaricomycotina</taxon>
        <taxon>Agaricomycetes</taxon>
        <taxon>Polyporales</taxon>
        <taxon>Grifolaceae</taxon>
        <taxon>Grifola</taxon>
    </lineage>
</organism>
<protein>
    <submittedName>
        <fullName evidence="1">Uncharacterized protein</fullName>
    </submittedName>
</protein>
<comment type="caution">
    <text evidence="1">The sequence shown here is derived from an EMBL/GenBank/DDBJ whole genome shotgun (WGS) entry which is preliminary data.</text>
</comment>
<evidence type="ECO:0000313" key="1">
    <source>
        <dbReference type="EMBL" id="OBZ77360.1"/>
    </source>
</evidence>
<proteinExistence type="predicted"/>
<name>A0A1C7MKI7_GRIFR</name>
<keyword evidence="2" id="KW-1185">Reference proteome</keyword>